<comment type="caution">
    <text evidence="9">The sequence shown here is derived from an EMBL/GenBank/DDBJ whole genome shotgun (WGS) entry which is preliminary data.</text>
</comment>
<name>A0A6N7PNS1_9BACT</name>
<evidence type="ECO:0000256" key="7">
    <source>
        <dbReference type="SAM" id="Phobius"/>
    </source>
</evidence>
<dbReference type="GO" id="GO:0004252">
    <property type="term" value="F:serine-type endopeptidase activity"/>
    <property type="evidence" value="ECO:0007669"/>
    <property type="project" value="InterPro"/>
</dbReference>
<feature type="region of interest" description="Disordered" evidence="6">
    <location>
        <begin position="1"/>
        <end position="128"/>
    </location>
</feature>
<dbReference type="SUPFAM" id="SSF52743">
    <property type="entry name" value="Subtilisin-like"/>
    <property type="match status" value="1"/>
</dbReference>
<evidence type="ECO:0000256" key="2">
    <source>
        <dbReference type="ARBA" id="ARBA00022670"/>
    </source>
</evidence>
<feature type="compositionally biased region" description="Low complexity" evidence="6">
    <location>
        <begin position="9"/>
        <end position="36"/>
    </location>
</feature>
<reference evidence="9 10" key="1">
    <citation type="submission" date="2019-10" db="EMBL/GenBank/DDBJ databases">
        <title>A soil myxobacterium in the family Polyangiaceae.</title>
        <authorList>
            <person name="Li Y."/>
            <person name="Wang J."/>
        </authorList>
    </citation>
    <scope>NUCLEOTIDE SEQUENCE [LARGE SCALE GENOMIC DNA]</scope>
    <source>
        <strain evidence="9 10">DSM 14734</strain>
    </source>
</reference>
<dbReference type="PRINTS" id="PR00723">
    <property type="entry name" value="SUBTILISIN"/>
</dbReference>
<evidence type="ECO:0000256" key="6">
    <source>
        <dbReference type="SAM" id="MobiDB-lite"/>
    </source>
</evidence>
<evidence type="ECO:0000259" key="8">
    <source>
        <dbReference type="Pfam" id="PF00082"/>
    </source>
</evidence>
<gene>
    <name evidence="9" type="ORF">GF068_07575</name>
</gene>
<keyword evidence="3" id="KW-0378">Hydrolase</keyword>
<dbReference type="EMBL" id="WJIE01000002">
    <property type="protein sequence ID" value="MRG91784.1"/>
    <property type="molecule type" value="Genomic_DNA"/>
</dbReference>
<accession>A0A6N7PNS1</accession>
<dbReference type="OrthoDB" id="9816306at2"/>
<feature type="compositionally biased region" description="Basic residues" evidence="6">
    <location>
        <begin position="102"/>
        <end position="117"/>
    </location>
</feature>
<dbReference type="GO" id="GO:0006508">
    <property type="term" value="P:proteolysis"/>
    <property type="evidence" value="ECO:0007669"/>
    <property type="project" value="UniProtKB-KW"/>
</dbReference>
<keyword evidence="7" id="KW-0812">Transmembrane</keyword>
<feature type="transmembrane region" description="Helical" evidence="7">
    <location>
        <begin position="346"/>
        <end position="366"/>
    </location>
</feature>
<organism evidence="9 10">
    <name type="scientific">Polyangium spumosum</name>
    <dbReference type="NCBI Taxonomy" id="889282"/>
    <lineage>
        <taxon>Bacteria</taxon>
        <taxon>Pseudomonadati</taxon>
        <taxon>Myxococcota</taxon>
        <taxon>Polyangia</taxon>
        <taxon>Polyangiales</taxon>
        <taxon>Polyangiaceae</taxon>
        <taxon>Polyangium</taxon>
    </lineage>
</organism>
<keyword evidence="10" id="KW-1185">Reference proteome</keyword>
<feature type="domain" description="Peptidase S8/S53" evidence="8">
    <location>
        <begin position="146"/>
        <end position="394"/>
    </location>
</feature>
<keyword evidence="4" id="KW-0720">Serine protease</keyword>
<dbReference type="InterPro" id="IPR036852">
    <property type="entry name" value="Peptidase_S8/S53_dom_sf"/>
</dbReference>
<dbReference type="InterPro" id="IPR000209">
    <property type="entry name" value="Peptidase_S8/S53_dom"/>
</dbReference>
<comment type="caution">
    <text evidence="5">Lacks conserved residue(s) required for the propagation of feature annotation.</text>
</comment>
<evidence type="ECO:0000256" key="4">
    <source>
        <dbReference type="ARBA" id="ARBA00022825"/>
    </source>
</evidence>
<evidence type="ECO:0000256" key="1">
    <source>
        <dbReference type="ARBA" id="ARBA00011073"/>
    </source>
</evidence>
<dbReference type="InterPro" id="IPR050131">
    <property type="entry name" value="Peptidase_S8_subtilisin-like"/>
</dbReference>
<evidence type="ECO:0000313" key="10">
    <source>
        <dbReference type="Proteomes" id="UP000440224"/>
    </source>
</evidence>
<keyword evidence="7" id="KW-1133">Transmembrane helix</keyword>
<dbReference type="PROSITE" id="PS51892">
    <property type="entry name" value="SUBTILASE"/>
    <property type="match status" value="1"/>
</dbReference>
<dbReference type="Gene3D" id="3.40.50.200">
    <property type="entry name" value="Peptidase S8/S53 domain"/>
    <property type="match status" value="1"/>
</dbReference>
<comment type="similarity">
    <text evidence="1 5">Belongs to the peptidase S8 family.</text>
</comment>
<keyword evidence="7" id="KW-0472">Membrane</keyword>
<dbReference type="PANTHER" id="PTHR43806:SF11">
    <property type="entry name" value="CEREVISIN-RELATED"/>
    <property type="match status" value="1"/>
</dbReference>
<evidence type="ECO:0000256" key="5">
    <source>
        <dbReference type="PROSITE-ProRule" id="PRU01240"/>
    </source>
</evidence>
<dbReference type="InterPro" id="IPR015500">
    <property type="entry name" value="Peptidase_S8_subtilisin-rel"/>
</dbReference>
<dbReference type="Pfam" id="PF00082">
    <property type="entry name" value="Peptidase_S8"/>
    <property type="match status" value="1"/>
</dbReference>
<dbReference type="AlphaFoldDB" id="A0A6N7PNS1"/>
<evidence type="ECO:0000313" key="9">
    <source>
        <dbReference type="EMBL" id="MRG91784.1"/>
    </source>
</evidence>
<dbReference type="PANTHER" id="PTHR43806">
    <property type="entry name" value="PEPTIDASE S8"/>
    <property type="match status" value="1"/>
</dbReference>
<protein>
    <submittedName>
        <fullName evidence="9">S8 family serine peptidase</fullName>
    </submittedName>
</protein>
<sequence>MPPPPSTPSAPCASPSAPATRTAGRTSPTPAATASAPPTPSRKPRRESSWTQRANAAARSSEGRNPRRCVAADGDSPEHCSDALPCRDMQEIAWSLREPGSRRTRKRKGGPSRRKEGRLRQPMSTDPRSNLAGLAALQAETLGSPDVCVAVLDGPVDLAHPAFRGANVTALEMPVSSDEAADRTHGTHVTSLVFGQPGGPAKGIAPKAKGIVVPVHNFRPETSAPAGNPPDLAKGIRDAIAAGAHVVTMHGGALSPDMLDALAKALAKAAEKNVLVVVAAEGDGNEHFHVPTAASTVLAVAAEDAEGKLLDFGMWGPTYRDSGIVAPGEGLIGAAPGGGTVAQSGATFAAAMVAGIAALLLSVQIARGKQADPRAVRAALLQSAQPLSMAQSERGKGVLRGRLDVAAALKLV</sequence>
<keyword evidence="2" id="KW-0645">Protease</keyword>
<evidence type="ECO:0000256" key="3">
    <source>
        <dbReference type="ARBA" id="ARBA00022801"/>
    </source>
</evidence>
<proteinExistence type="inferred from homology"/>
<dbReference type="Proteomes" id="UP000440224">
    <property type="component" value="Unassembled WGS sequence"/>
</dbReference>